<accession>A0A1I3LY93</accession>
<organism evidence="2 3">
    <name type="scientific">Parapedobacter indicus</name>
    <dbReference type="NCBI Taxonomy" id="1477437"/>
    <lineage>
        <taxon>Bacteria</taxon>
        <taxon>Pseudomonadati</taxon>
        <taxon>Bacteroidota</taxon>
        <taxon>Sphingobacteriia</taxon>
        <taxon>Sphingobacteriales</taxon>
        <taxon>Sphingobacteriaceae</taxon>
        <taxon>Parapedobacter</taxon>
    </lineage>
</organism>
<dbReference type="EMBL" id="FOQO01000006">
    <property type="protein sequence ID" value="SFI89683.1"/>
    <property type="molecule type" value="Genomic_DNA"/>
</dbReference>
<proteinExistence type="predicted"/>
<keyword evidence="3" id="KW-1185">Reference proteome</keyword>
<reference evidence="2 3" key="1">
    <citation type="submission" date="2016-10" db="EMBL/GenBank/DDBJ databases">
        <authorList>
            <person name="de Groot N.N."/>
        </authorList>
    </citation>
    <scope>NUCLEOTIDE SEQUENCE [LARGE SCALE GENOMIC DNA]</scope>
    <source>
        <strain evidence="2 3">RK1</strain>
    </source>
</reference>
<gene>
    <name evidence="2" type="ORF">SAMN05444682_106183</name>
</gene>
<evidence type="ECO:0000313" key="2">
    <source>
        <dbReference type="EMBL" id="SFI89683.1"/>
    </source>
</evidence>
<dbReference type="AlphaFoldDB" id="A0A1I3LY93"/>
<feature type="region of interest" description="Disordered" evidence="1">
    <location>
        <begin position="18"/>
        <end position="37"/>
    </location>
</feature>
<sequence>MLGSAMLAISAVAKEKQTQTAVKPEQTELSNEPSKESDAVLADGTLWGISDLNKSVSIQAHNTSTNQTYYLSIPPNGSTSISLPTGTYDIFVDTFSEFVNFSISDDDDSESVNDVIYHTFYNITINFSYATVLAVSL</sequence>
<evidence type="ECO:0000313" key="3">
    <source>
        <dbReference type="Proteomes" id="UP000198670"/>
    </source>
</evidence>
<evidence type="ECO:0000256" key="1">
    <source>
        <dbReference type="SAM" id="MobiDB-lite"/>
    </source>
</evidence>
<name>A0A1I3LY93_9SPHI</name>
<dbReference type="Proteomes" id="UP000198670">
    <property type="component" value="Unassembled WGS sequence"/>
</dbReference>
<protein>
    <submittedName>
        <fullName evidence="2">Uncharacterized protein</fullName>
    </submittedName>
</protein>